<accession>A0ABS8D4Q0</accession>
<dbReference type="RefSeq" id="WP_227178516.1">
    <property type="nucleotide sequence ID" value="NZ_JAJBZT010000002.1"/>
</dbReference>
<feature type="signal peptide" evidence="1">
    <location>
        <begin position="1"/>
        <end position="21"/>
    </location>
</feature>
<comment type="caution">
    <text evidence="2">The sequence shown here is derived from an EMBL/GenBank/DDBJ whole genome shotgun (WGS) entry which is preliminary data.</text>
</comment>
<reference evidence="2" key="1">
    <citation type="submission" date="2021-10" db="EMBL/GenBank/DDBJ databases">
        <title>The complete genome sequence of Leeia sp. TBRC 13508.</title>
        <authorList>
            <person name="Charoenyingcharoen P."/>
            <person name="Yukphan P."/>
        </authorList>
    </citation>
    <scope>NUCLEOTIDE SEQUENCE</scope>
    <source>
        <strain evidence="2">TBRC 13508</strain>
    </source>
</reference>
<dbReference type="EMBL" id="JAJBZT010000002">
    <property type="protein sequence ID" value="MCB6182613.1"/>
    <property type="molecule type" value="Genomic_DNA"/>
</dbReference>
<evidence type="ECO:0000313" key="2">
    <source>
        <dbReference type="EMBL" id="MCB6182613.1"/>
    </source>
</evidence>
<gene>
    <name evidence="2" type="ORF">LIN78_03485</name>
</gene>
<keyword evidence="1" id="KW-0732">Signal</keyword>
<proteinExistence type="predicted"/>
<feature type="chain" id="PRO_5045640598" evidence="1">
    <location>
        <begin position="22"/>
        <end position="387"/>
    </location>
</feature>
<evidence type="ECO:0000256" key="1">
    <source>
        <dbReference type="SAM" id="SignalP"/>
    </source>
</evidence>
<sequence length="387" mass="41742">MNKAKAVVPALLLSTALVSFADTTIPLGTADNLTTLFTYPNCQSSCPTPAPTLADTIAHYLQQNIERDGQTTGKVTVTAKGNLYSATITGITDDYGNAFGVALNQFLNAGNTAATAVSQIKTDNKWRSDWTFLLPLGLSLIEHPTVELLHFPPESVLQKQDYLNNPTTNRWAGLLVDNGVAATKADGYQTIVDIAPIAAPSDAGSEFTGIYPYFTPYIQQLLTNWTANDTVSSKPMVAFGAPARQWVVDQYKLSSLDVLQLAKVSISANQPQVAILGSNHPSYIWYASDPKNYGGDMNQANTAGVAVMMQDLTAACWQAKMGQTPSADPSSTLISCQDNWMQTNAIDSCKLFFKTIRYYDDEKAAVACLPLMPGPFIPPAITEMSAM</sequence>
<evidence type="ECO:0000313" key="3">
    <source>
        <dbReference type="Proteomes" id="UP001165395"/>
    </source>
</evidence>
<organism evidence="2 3">
    <name type="scientific">Leeia speluncae</name>
    <dbReference type="NCBI Taxonomy" id="2884804"/>
    <lineage>
        <taxon>Bacteria</taxon>
        <taxon>Pseudomonadati</taxon>
        <taxon>Pseudomonadota</taxon>
        <taxon>Betaproteobacteria</taxon>
        <taxon>Neisseriales</taxon>
        <taxon>Leeiaceae</taxon>
        <taxon>Leeia</taxon>
    </lineage>
</organism>
<dbReference type="Proteomes" id="UP001165395">
    <property type="component" value="Unassembled WGS sequence"/>
</dbReference>
<protein>
    <submittedName>
        <fullName evidence="2">Uncharacterized protein</fullName>
    </submittedName>
</protein>
<name>A0ABS8D4Q0_9NEIS</name>
<keyword evidence="3" id="KW-1185">Reference proteome</keyword>